<organism evidence="1 2">
    <name type="scientific">Propionispira arboris</name>
    <dbReference type="NCBI Taxonomy" id="84035"/>
    <lineage>
        <taxon>Bacteria</taxon>
        <taxon>Bacillati</taxon>
        <taxon>Bacillota</taxon>
        <taxon>Negativicutes</taxon>
        <taxon>Selenomonadales</taxon>
        <taxon>Selenomonadaceae</taxon>
        <taxon>Propionispira</taxon>
    </lineage>
</organism>
<accession>A0A1H7D233</accession>
<evidence type="ECO:0000313" key="2">
    <source>
        <dbReference type="Proteomes" id="UP000199662"/>
    </source>
</evidence>
<keyword evidence="2" id="KW-1185">Reference proteome</keyword>
<dbReference type="EMBL" id="FNZK01000025">
    <property type="protein sequence ID" value="SEJ93130.1"/>
    <property type="molecule type" value="Genomic_DNA"/>
</dbReference>
<gene>
    <name evidence="1" type="ORF">SAMN05660742_12546</name>
</gene>
<name>A0A1H7D233_9FIRM</name>
<dbReference type="AlphaFoldDB" id="A0A1H7D233"/>
<dbReference type="Proteomes" id="UP000199662">
    <property type="component" value="Unassembled WGS sequence"/>
</dbReference>
<dbReference type="RefSeq" id="WP_091835303.1">
    <property type="nucleotide sequence ID" value="NZ_FNZK01000025.1"/>
</dbReference>
<protein>
    <submittedName>
        <fullName evidence="1">Uncharacterized protein</fullName>
    </submittedName>
</protein>
<evidence type="ECO:0000313" key="1">
    <source>
        <dbReference type="EMBL" id="SEJ93130.1"/>
    </source>
</evidence>
<proteinExistence type="predicted"/>
<reference evidence="1 2" key="1">
    <citation type="submission" date="2016-10" db="EMBL/GenBank/DDBJ databases">
        <authorList>
            <person name="de Groot N.N."/>
        </authorList>
    </citation>
    <scope>NUCLEOTIDE SEQUENCE [LARGE SCALE GENOMIC DNA]</scope>
    <source>
        <strain evidence="1 2">DSM 2179</strain>
    </source>
</reference>
<sequence>MKAPLNKMSQIVSSKTYEIHSSPAKKAERDEALRKIKEYFDASDDFYTKFYTLANLLKLSAKKVKNADFQTEDSFDTLMTVASFLNTYNHMLLFLQDKSSISPTLSNLLLSFSIQKYQNNAFYFIGIHITKSGLFSIDKEPFITALAANNEMVKKLISGLANKTYIKVNDALTNSLNLFPTLPAVTKFNLNSIAPGSIVNTST</sequence>